<reference evidence="3" key="1">
    <citation type="submission" date="2024-03" db="EMBL/GenBank/DDBJ databases">
        <authorList>
            <person name="Plomp N."/>
            <person name="Harmsen H.J."/>
        </authorList>
    </citation>
    <scope>NUCLEOTIDE SEQUENCE</scope>
    <source>
        <strain evidence="3">HTF-128</strain>
    </source>
</reference>
<feature type="domain" description="PRD" evidence="2">
    <location>
        <begin position="171"/>
        <end position="282"/>
    </location>
</feature>
<feature type="domain" description="PRD" evidence="2">
    <location>
        <begin position="65"/>
        <end position="170"/>
    </location>
</feature>
<dbReference type="InterPro" id="IPR050661">
    <property type="entry name" value="BglG_antiterminators"/>
</dbReference>
<dbReference type="SUPFAM" id="SSF63520">
    <property type="entry name" value="PTS-regulatory domain, PRD"/>
    <property type="match status" value="2"/>
</dbReference>
<dbReference type="SMART" id="SM01061">
    <property type="entry name" value="CAT_RBD"/>
    <property type="match status" value="1"/>
</dbReference>
<dbReference type="AlphaFoldDB" id="A0AB35Y769"/>
<dbReference type="RefSeq" id="WP_339395971.1">
    <property type="nucleotide sequence ID" value="NZ_JBBFGL010000012.1"/>
</dbReference>
<protein>
    <submittedName>
        <fullName evidence="3">PRD domain-containing protein</fullName>
    </submittedName>
</protein>
<dbReference type="Pfam" id="PF00874">
    <property type="entry name" value="PRD"/>
    <property type="match status" value="2"/>
</dbReference>
<sequence>MKIAKVLNNNIVIAVNERGEDVIAMGCGIAFGKKRGDALDPAKVERLFTNSVSELSGRFEELAKAIPAEYIEAAEKVIAMAKMQLGKELADNLYLSLADHIYFTIQRWHSNMLIRNRLLLETRMLYPDEFRAGQDAVKYLDERFKVDLPEDEAAFIALHFVNASMGMQMNETVQITQIVQEVSSVIRNYFHLEFDPDSLDYFRMVTHIKFFAQRIVAGTSLTSDESDMQLYEMVRQKYEQSFACVQRIVSYLEKQYHTAVSGTEQMYLTIHIERVRRSIQEKCKEKLL</sequence>
<dbReference type="SUPFAM" id="SSF50151">
    <property type="entry name" value="SacY-like RNA-binding domain"/>
    <property type="match status" value="1"/>
</dbReference>
<evidence type="ECO:0000256" key="1">
    <source>
        <dbReference type="ARBA" id="ARBA00022737"/>
    </source>
</evidence>
<dbReference type="Gene3D" id="1.10.1790.10">
    <property type="entry name" value="PRD domain"/>
    <property type="match status" value="2"/>
</dbReference>
<comment type="caution">
    <text evidence="3">The sequence shown here is derived from an EMBL/GenBank/DDBJ whole genome shotgun (WGS) entry which is preliminary data.</text>
</comment>
<dbReference type="GO" id="GO:0006355">
    <property type="term" value="P:regulation of DNA-templated transcription"/>
    <property type="evidence" value="ECO:0007669"/>
    <property type="project" value="InterPro"/>
</dbReference>
<proteinExistence type="predicted"/>
<organism evidence="3 4">
    <name type="scientific">Faecalibacterium wellingii</name>
    <dbReference type="NCBI Taxonomy" id="2929491"/>
    <lineage>
        <taxon>Bacteria</taxon>
        <taxon>Bacillati</taxon>
        <taxon>Bacillota</taxon>
        <taxon>Clostridia</taxon>
        <taxon>Eubacteriales</taxon>
        <taxon>Oscillospiraceae</taxon>
        <taxon>Faecalibacterium</taxon>
    </lineage>
</organism>
<dbReference type="InterPro" id="IPR004341">
    <property type="entry name" value="CAT_RNA-bd_dom"/>
</dbReference>
<dbReference type="PROSITE" id="PS51372">
    <property type="entry name" value="PRD_2"/>
    <property type="match status" value="2"/>
</dbReference>
<gene>
    <name evidence="3" type="ORF">WF834_11135</name>
</gene>
<name>A0AB35Y769_9FIRM</name>
<dbReference type="Proteomes" id="UP001373196">
    <property type="component" value="Unassembled WGS sequence"/>
</dbReference>
<dbReference type="GO" id="GO:0003723">
    <property type="term" value="F:RNA binding"/>
    <property type="evidence" value="ECO:0007669"/>
    <property type="project" value="InterPro"/>
</dbReference>
<dbReference type="PANTHER" id="PTHR30185:SF15">
    <property type="entry name" value="CRYPTIC BETA-GLUCOSIDE BGL OPERON ANTITERMINATOR"/>
    <property type="match status" value="1"/>
</dbReference>
<dbReference type="PANTHER" id="PTHR30185">
    <property type="entry name" value="CRYPTIC BETA-GLUCOSIDE BGL OPERON ANTITERMINATOR"/>
    <property type="match status" value="1"/>
</dbReference>
<dbReference type="InterPro" id="IPR036634">
    <property type="entry name" value="PRD_sf"/>
</dbReference>
<evidence type="ECO:0000259" key="2">
    <source>
        <dbReference type="PROSITE" id="PS51372"/>
    </source>
</evidence>
<dbReference type="InterPro" id="IPR036650">
    <property type="entry name" value="CAT_RNA-bd_dom_sf"/>
</dbReference>
<evidence type="ECO:0000313" key="3">
    <source>
        <dbReference type="EMBL" id="MEJ5196711.1"/>
    </source>
</evidence>
<accession>A0AB35Y769</accession>
<dbReference type="NCBIfam" id="NF046042">
    <property type="entry name" value="LicT"/>
    <property type="match status" value="1"/>
</dbReference>
<dbReference type="EMBL" id="JBBFGL010000012">
    <property type="protein sequence ID" value="MEJ5196711.1"/>
    <property type="molecule type" value="Genomic_DNA"/>
</dbReference>
<dbReference type="Pfam" id="PF03123">
    <property type="entry name" value="CAT_RBD"/>
    <property type="match status" value="1"/>
</dbReference>
<keyword evidence="1" id="KW-0677">Repeat</keyword>
<evidence type="ECO:0000313" key="4">
    <source>
        <dbReference type="Proteomes" id="UP001373196"/>
    </source>
</evidence>
<dbReference type="InterPro" id="IPR011608">
    <property type="entry name" value="PRD"/>
</dbReference>
<dbReference type="Gene3D" id="2.30.24.10">
    <property type="entry name" value="CAT RNA-binding domain"/>
    <property type="match status" value="1"/>
</dbReference>